<proteinExistence type="predicted"/>
<evidence type="ECO:0000313" key="2">
    <source>
        <dbReference type="Proteomes" id="UP000308836"/>
    </source>
</evidence>
<comment type="caution">
    <text evidence="1">The sequence shown here is derived from an EMBL/GenBank/DDBJ whole genome shotgun (WGS) entry which is preliminary data.</text>
</comment>
<sequence length="426" mass="50975">MNKNKQYIKFRELKDDISPLFFGFFEKRKRKELGYSLENVSKDLFMSKGNLSEMENGIRMMKKDVFDRFLHQYDIQFDTDLNRFFEMKEILAQIVDCFLRFDKKKQEKVRERFEALEGSWKNTYGCFVGELIQYFIQVVMDHQKSDDLFRSLVLIENCLSNDEKALLYMIRGMEGRWNLRLGNMERFFEKALEFVDEKELFGLEALIEYYQIMEWMRSGASFAVYEHCVQVRKKFYASHNYIRALYLDNLEAVGIISLRAYSSAYARFEALLSNMEYVDDPYLRFCVVQNEVLVLCVMGEYRKALDQMRKERETFQHGLSNFVYAPLCLYMLNEQERAKSALVDIKPYAKTKEEILLCKMIHAVFSQEIETVLKMALEVLKEDQRKRERESEEIVYQFLIHFCKETGLDAKRMEIQEDYIAFLTRC</sequence>
<keyword evidence="2" id="KW-1185">Reference proteome</keyword>
<name>A0AC61RGC5_9FIRM</name>
<organism evidence="1 2">
    <name type="scientific">Dubosiella muris</name>
    <dbReference type="NCBI Taxonomy" id="3038133"/>
    <lineage>
        <taxon>Bacteria</taxon>
        <taxon>Bacillati</taxon>
        <taxon>Bacillota</taxon>
        <taxon>Erysipelotrichia</taxon>
        <taxon>Erysipelotrichales</taxon>
        <taxon>Erysipelotrichaceae</taxon>
        <taxon>Dubosiella</taxon>
    </lineage>
</organism>
<dbReference type="Proteomes" id="UP000308836">
    <property type="component" value="Unassembled WGS sequence"/>
</dbReference>
<dbReference type="EMBL" id="SRYG01000001">
    <property type="protein sequence ID" value="TGY67340.1"/>
    <property type="molecule type" value="Genomic_DNA"/>
</dbReference>
<evidence type="ECO:0000313" key="1">
    <source>
        <dbReference type="EMBL" id="TGY67340.1"/>
    </source>
</evidence>
<reference evidence="1" key="1">
    <citation type="submission" date="2019-04" db="EMBL/GenBank/DDBJ databases">
        <title>Microbes associate with the intestines of laboratory mice.</title>
        <authorList>
            <person name="Navarre W."/>
            <person name="Wong E."/>
            <person name="Huang K."/>
            <person name="Tropini C."/>
            <person name="Ng K."/>
            <person name="Yu B."/>
        </authorList>
    </citation>
    <scope>NUCLEOTIDE SEQUENCE</scope>
    <source>
        <strain evidence="1">NM09_H32</strain>
    </source>
</reference>
<accession>A0AC61RGC5</accession>
<protein>
    <submittedName>
        <fullName evidence="1">XRE family transcriptional regulator</fullName>
    </submittedName>
</protein>
<gene>
    <name evidence="1" type="ORF">E5336_00785</name>
</gene>